<keyword evidence="2" id="KW-1185">Reference proteome</keyword>
<dbReference type="SUPFAM" id="SSF46785">
    <property type="entry name" value="Winged helix' DNA-binding domain"/>
    <property type="match status" value="1"/>
</dbReference>
<dbReference type="EMBL" id="CP028858">
    <property type="protein sequence ID" value="AWB28237.1"/>
    <property type="molecule type" value="Genomic_DNA"/>
</dbReference>
<dbReference type="KEGG" id="harc:HARCEL1_11245"/>
<dbReference type="SUPFAM" id="SSF52540">
    <property type="entry name" value="P-loop containing nucleoside triphosphate hydrolases"/>
    <property type="match status" value="1"/>
</dbReference>
<dbReference type="Gene3D" id="1.10.10.10">
    <property type="entry name" value="Winged helix-like DNA-binding domain superfamily/Winged helix DNA-binding domain"/>
    <property type="match status" value="1"/>
</dbReference>
<dbReference type="AlphaFoldDB" id="A0A2R4X371"/>
<dbReference type="Gene3D" id="1.10.8.60">
    <property type="match status" value="1"/>
</dbReference>
<accession>A0A2R4X371</accession>
<dbReference type="InterPro" id="IPR036390">
    <property type="entry name" value="WH_DNA-bd_sf"/>
</dbReference>
<gene>
    <name evidence="1" type="ORF">HARCEL1_11245</name>
</gene>
<evidence type="ECO:0000313" key="1">
    <source>
        <dbReference type="EMBL" id="AWB28237.1"/>
    </source>
</evidence>
<dbReference type="InterPro" id="IPR036388">
    <property type="entry name" value="WH-like_DNA-bd_sf"/>
</dbReference>
<protein>
    <submittedName>
        <fullName evidence="1">Uncharacterized protein</fullName>
    </submittedName>
</protein>
<sequence>MASASSDRVFTDRSLLDPDTIPAVFEHRDAERDALRTVLSPALWGSGPATALITGPPGAGKRTTVAVVTARTDTPGDRPAPRLVPVACTGEATAYDLAITTTNTLAGEDVLAASGYTREAAFGRLRDRIVDAAAPPVVRLDGVERLDPAELEGFLGGLCDESAACGVVAVADDRESLPRGVRERFHGAIDVAPYDTATERAILSDRAERAFTDGACPAATVERALDRADRGLRDALRLLDSAGDRVASAGRETVAPDDVDAADRTLREQRLRDRIDDRSRHERLTLAAVLDGDGAQRFADLYANYCDRCAAADVDPNRERSVHNYLDALVTSGLLTAERRRSPAAGTHFAYQAAVDRTVLRQSLVAVDDAVSRSERQ</sequence>
<organism evidence="1 2">
    <name type="scientific">Halococcoides cellulosivorans</name>
    <dbReference type="NCBI Taxonomy" id="1679096"/>
    <lineage>
        <taxon>Archaea</taxon>
        <taxon>Methanobacteriati</taxon>
        <taxon>Methanobacteriota</taxon>
        <taxon>Stenosarchaea group</taxon>
        <taxon>Halobacteria</taxon>
        <taxon>Halobacteriales</taxon>
        <taxon>Haloarculaceae</taxon>
        <taxon>Halococcoides</taxon>
    </lineage>
</organism>
<dbReference type="RefSeq" id="WP_108383596.1">
    <property type="nucleotide sequence ID" value="NZ_CP028858.1"/>
</dbReference>
<dbReference type="Proteomes" id="UP000244727">
    <property type="component" value="Chromosome"/>
</dbReference>
<reference evidence="1 2" key="1">
    <citation type="submission" date="2018-04" db="EMBL/GenBank/DDBJ databases">
        <title>Halococcoides cellulosivorans gen. nov., sp. nov., an extremely halophilic cellulose-utilizing haloarchaeon from hypersaline lakes.</title>
        <authorList>
            <person name="Sorokin D.Y."/>
            <person name="Toshchakov S.V."/>
            <person name="Samarov N.I."/>
            <person name="Korzhenkov A."/>
            <person name="Kublanov I.V."/>
        </authorList>
    </citation>
    <scope>NUCLEOTIDE SEQUENCE [LARGE SCALE GENOMIC DNA]</scope>
    <source>
        <strain evidence="1 2">HArcel1</strain>
    </source>
</reference>
<proteinExistence type="predicted"/>
<dbReference type="GeneID" id="36513090"/>
<dbReference type="Gene3D" id="3.40.50.300">
    <property type="entry name" value="P-loop containing nucleotide triphosphate hydrolases"/>
    <property type="match status" value="1"/>
</dbReference>
<dbReference type="InterPro" id="IPR027417">
    <property type="entry name" value="P-loop_NTPase"/>
</dbReference>
<evidence type="ECO:0000313" key="2">
    <source>
        <dbReference type="Proteomes" id="UP000244727"/>
    </source>
</evidence>
<name>A0A2R4X371_9EURY</name>